<dbReference type="SUPFAM" id="SSF53335">
    <property type="entry name" value="S-adenosyl-L-methionine-dependent methyltransferases"/>
    <property type="match status" value="1"/>
</dbReference>
<evidence type="ECO:0000313" key="2">
    <source>
        <dbReference type="EMBL" id="KAF1991871.1"/>
    </source>
</evidence>
<feature type="compositionally biased region" description="Low complexity" evidence="1">
    <location>
        <begin position="18"/>
        <end position="29"/>
    </location>
</feature>
<dbReference type="CDD" id="cd02440">
    <property type="entry name" value="AdoMet_MTases"/>
    <property type="match status" value="1"/>
</dbReference>
<evidence type="ECO:0000256" key="1">
    <source>
        <dbReference type="SAM" id="MobiDB-lite"/>
    </source>
</evidence>
<dbReference type="InterPro" id="IPR029063">
    <property type="entry name" value="SAM-dependent_MTases_sf"/>
</dbReference>
<keyword evidence="2" id="KW-0489">Methyltransferase</keyword>
<feature type="compositionally biased region" description="Low complexity" evidence="1">
    <location>
        <begin position="36"/>
        <end position="51"/>
    </location>
</feature>
<gene>
    <name evidence="2" type="ORF">K402DRAFT_409407</name>
</gene>
<dbReference type="PANTHER" id="PTHR43591">
    <property type="entry name" value="METHYLTRANSFERASE"/>
    <property type="match status" value="1"/>
</dbReference>
<organism evidence="2 3">
    <name type="scientific">Aulographum hederae CBS 113979</name>
    <dbReference type="NCBI Taxonomy" id="1176131"/>
    <lineage>
        <taxon>Eukaryota</taxon>
        <taxon>Fungi</taxon>
        <taxon>Dikarya</taxon>
        <taxon>Ascomycota</taxon>
        <taxon>Pezizomycotina</taxon>
        <taxon>Dothideomycetes</taxon>
        <taxon>Pleosporomycetidae</taxon>
        <taxon>Aulographales</taxon>
        <taxon>Aulographaceae</taxon>
    </lineage>
</organism>
<keyword evidence="3" id="KW-1185">Reference proteome</keyword>
<sequence length="362" mass="40466">MSNSLLLAKREPNMYHVSSTPTQTPSHHSFLGPEADSSPSTSDTDSALGSFRSTRSTSLTSSIYAYHYENGRRYHAPRSNSDTQYLLPNDEPELDRLDLQHQLFCMTLDGSLHAAPLSPDIQTALDVGTGTGIWAIDFADKYPSASVIGMDLSPVQPAYVPPNLTFYIEDAEADGPWSFDSGSFDYIHGRMIIVGIKAWPAFFARAFDALKPGGWLEIQDLQFPFRCDDGSAGPESPFMKWSDHMMAGAAAVGVDLCAGARFEEWLKEAGFVDVAVQRFAWPVGRWPRDEKMKEWGMWCQMNFLEGVHGFTMGFVSRGLKWSKEEIEVFLADVRKQVKNVSSHIYIPIFFFMARKPMEGEVA</sequence>
<dbReference type="PANTHER" id="PTHR43591:SF10">
    <property type="entry name" value="ABC TRANSMEMBRANE TYPE-1 DOMAIN-CONTAINING PROTEIN-RELATED"/>
    <property type="match status" value="1"/>
</dbReference>
<protein>
    <submittedName>
        <fullName evidence="2">S-adenosyl-L-methionine-dependent methyltransferase</fullName>
    </submittedName>
</protein>
<dbReference type="Pfam" id="PF13489">
    <property type="entry name" value="Methyltransf_23"/>
    <property type="match status" value="1"/>
</dbReference>
<keyword evidence="2" id="KW-0808">Transferase</keyword>
<reference evidence="2" key="1">
    <citation type="journal article" date="2020" name="Stud. Mycol.">
        <title>101 Dothideomycetes genomes: a test case for predicting lifestyles and emergence of pathogens.</title>
        <authorList>
            <person name="Haridas S."/>
            <person name="Albert R."/>
            <person name="Binder M."/>
            <person name="Bloem J."/>
            <person name="Labutti K."/>
            <person name="Salamov A."/>
            <person name="Andreopoulos B."/>
            <person name="Baker S."/>
            <person name="Barry K."/>
            <person name="Bills G."/>
            <person name="Bluhm B."/>
            <person name="Cannon C."/>
            <person name="Castanera R."/>
            <person name="Culley D."/>
            <person name="Daum C."/>
            <person name="Ezra D."/>
            <person name="Gonzalez J."/>
            <person name="Henrissat B."/>
            <person name="Kuo A."/>
            <person name="Liang C."/>
            <person name="Lipzen A."/>
            <person name="Lutzoni F."/>
            <person name="Magnuson J."/>
            <person name="Mondo S."/>
            <person name="Nolan M."/>
            <person name="Ohm R."/>
            <person name="Pangilinan J."/>
            <person name="Park H.-J."/>
            <person name="Ramirez L."/>
            <person name="Alfaro M."/>
            <person name="Sun H."/>
            <person name="Tritt A."/>
            <person name="Yoshinaga Y."/>
            <person name="Zwiers L.-H."/>
            <person name="Turgeon B."/>
            <person name="Goodwin S."/>
            <person name="Spatafora J."/>
            <person name="Crous P."/>
            <person name="Grigoriev I."/>
        </authorList>
    </citation>
    <scope>NUCLEOTIDE SEQUENCE</scope>
    <source>
        <strain evidence="2">CBS 113979</strain>
    </source>
</reference>
<accession>A0A6G1HF62</accession>
<dbReference type="Gene3D" id="3.40.50.150">
    <property type="entry name" value="Vaccinia Virus protein VP39"/>
    <property type="match status" value="1"/>
</dbReference>
<dbReference type="AlphaFoldDB" id="A0A6G1HF62"/>
<name>A0A6G1HF62_9PEZI</name>
<dbReference type="OrthoDB" id="2013972at2759"/>
<feature type="region of interest" description="Disordered" evidence="1">
    <location>
        <begin position="8"/>
        <end position="51"/>
    </location>
</feature>
<dbReference type="GO" id="GO:0008168">
    <property type="term" value="F:methyltransferase activity"/>
    <property type="evidence" value="ECO:0007669"/>
    <property type="project" value="UniProtKB-KW"/>
</dbReference>
<dbReference type="EMBL" id="ML977138">
    <property type="protein sequence ID" value="KAF1991871.1"/>
    <property type="molecule type" value="Genomic_DNA"/>
</dbReference>
<evidence type="ECO:0000313" key="3">
    <source>
        <dbReference type="Proteomes" id="UP000800041"/>
    </source>
</evidence>
<dbReference type="GO" id="GO:0032259">
    <property type="term" value="P:methylation"/>
    <property type="evidence" value="ECO:0007669"/>
    <property type="project" value="UniProtKB-KW"/>
</dbReference>
<dbReference type="Proteomes" id="UP000800041">
    <property type="component" value="Unassembled WGS sequence"/>
</dbReference>
<proteinExistence type="predicted"/>